<keyword evidence="1" id="KW-0175">Coiled coil</keyword>
<name>A0A813GAB7_POLGL</name>
<dbReference type="Proteomes" id="UP000626109">
    <property type="component" value="Unassembled WGS sequence"/>
</dbReference>
<dbReference type="GO" id="GO:0004842">
    <property type="term" value="F:ubiquitin-protein transferase activity"/>
    <property type="evidence" value="ECO:0007669"/>
    <property type="project" value="InterPro"/>
</dbReference>
<dbReference type="InterPro" id="IPR027417">
    <property type="entry name" value="P-loop_NTPase"/>
</dbReference>
<dbReference type="Gene3D" id="3.40.50.300">
    <property type="entry name" value="P-loop containing nucleotide triphosphate hydrolases"/>
    <property type="match status" value="2"/>
</dbReference>
<dbReference type="InterPro" id="IPR031248">
    <property type="entry name" value="RNF213"/>
</dbReference>
<dbReference type="PANTHER" id="PTHR22605">
    <property type="entry name" value="RZ-TYPE DOMAIN-CONTAINING PROTEIN"/>
    <property type="match status" value="1"/>
</dbReference>
<evidence type="ECO:0000313" key="5">
    <source>
        <dbReference type="EMBL" id="CAE8658142.1"/>
    </source>
</evidence>
<dbReference type="SUPFAM" id="SSF52540">
    <property type="entry name" value="P-loop containing nucleoside triphosphate hydrolases"/>
    <property type="match status" value="2"/>
</dbReference>
<dbReference type="Proteomes" id="UP000654075">
    <property type="component" value="Unassembled WGS sequence"/>
</dbReference>
<accession>A0A813GAB7</accession>
<comment type="caution">
    <text evidence="4">The sequence shown here is derived from an EMBL/GenBank/DDBJ whole genome shotgun (WGS) entry which is preliminary data.</text>
</comment>
<dbReference type="InterPro" id="IPR003593">
    <property type="entry name" value="AAA+_ATPase"/>
</dbReference>
<dbReference type="EMBL" id="CAJNNW010015816">
    <property type="protein sequence ID" value="CAE8658142.1"/>
    <property type="molecule type" value="Genomic_DNA"/>
</dbReference>
<evidence type="ECO:0000259" key="3">
    <source>
        <dbReference type="SMART" id="SM00382"/>
    </source>
</evidence>
<keyword evidence="6" id="KW-1185">Reference proteome</keyword>
<feature type="compositionally biased region" description="Basic and acidic residues" evidence="2">
    <location>
        <begin position="763"/>
        <end position="774"/>
    </location>
</feature>
<sequence length="1694" mass="190827">MLNLLTTHSRTPGVQACYDLKKISETGHFHVVCSLNESAWLTCKLPDSEFNYEALAELRRQLLMTDVPYELDGAQNLPAMLEVLVEKFQFLEEYGRCTMELFQLGHFAYKLNDEVLTIGPKDTVEFVDDRLQLLQQKLSDWQKAVDSARGKHYFLNYFTVRELCYVAEQVPKADENVVWERLWPLLRVADLQADSAQTQKKVQSMLQSEGAILKKEGAGEVERLNAIGEVLGALFRDSEPVVRPLEGLRQQRQQLQGDLLIRSMQNKEQGVPVFVCCADEPSKVTELVLSIYTRRSRVPEAEELLLCSSHTTLEEIELLLRRFFLARKHKREERLYCVGNVHLLPYVTQCGTVEALRKLEEQFGFADASALVFASGLQNQMLTNALNRHNLAVSVLANDLLMEAVAMIGEKYHGRQLEAVASQMNGVGKTHYILRQIADIQEGHGSKAVMHHVEIRETTDISALVTSLLGDPTEPALPTAIHVDLAHILPSHVDTLIFELLIVGMLRDPQKCAVYHRRSKDFFFVEIPNTPGEQIAKQLSFCLILPRTFLRMGPERIDAEMPNITIVNAAPFVKFEKNTRLELVGKTLAAMKVEAFNPKSKDFNVAWTGKLAPAIPVEESYKLLEEVCSSETSPPSFLVFMNFVKFLGELVTSAEQWNMMNLALLQNFDPGLKHFKHSFFRLLIETSRDFALRQVPKAMDQAEISPLAPIVAANLMRGLTRGMSGMDPMPPSLMRGISDTLGPPTLGRQRSNGQPALQRQRSRVHEEQQARLAEDAQAENTGVGRISTAAYVSRFDQMPSWESCVHPVASFKKNERGTIVGCNIMSLQRDFIGNFIDRNLQNSLNLNDLKLERDWSKVTHAEAVHLVHLIEGGDLLTKKDHLNGPKEYVVTVDNLIKLMSIQQRLKYGLPVILMGETGCGKTALVKFLAQTLDFRLFTLDIHGGITDQAIINFLDEAVSKADTDRGVLVFFDEINAANCMALFKTIIIDRMYGNNQIPANVRIISCCNPYRLRKNADMEEVALVFQHAAGNQAASGISDPMKRLVYRVHPLPESLIDIVSDFGGLTEKSEEIYINAILRKELPRLDDQPDAAAAAAGTDLSDYDVFVGALVELLCQSQCFVREVNSGERSVVSMRDIARAARVFKWFLTYYSKLRGVASPAVRDDKDGAMKINASVEMRPHLRSAVILTLGYCYHSRLNRDQRWGYRKRLCETWQKMSVATPAVAWLKLDSANDLSQMLTETQLEFVSQMELGEGIALNEALRENLFMLLVSIMNQIPVLLIGKPGCSKSLAMGVLQNNLNGEVSNKEFFKSMPAVEVFAYQCSPLSTPDAILGAFHTARQSNLGHKSTIVCVLLDEVGLAEESPHLPLKVLHKELEDLRGISCVGISNWALDAAKMSRCVTLYRPPPTVEDLCVTAEGMVASANLKGYLRALSDAFYEIYKTQRRPDFWGMREFYSTVRVINAELKVRASKGLEAVLEPQVLMKTVQRNFGGQPASETEQCIEEFFERTGMSYQQVQQFTTAELIQQNLEEPDARHLMLLTKNNAALRLLFESNLLDHGKAQVMFGSTFPNDQSDIFVAMNLQRIKTFMQQPISLVMVHCDSLYESLYDLLNQHYMEYAGQRYVRIAHGSKAKQCPIHRLFRVIVITEISDAYFRLAPPLLNRFEKQIFLRKDLMTRADEGLLSKLTKFLGFV</sequence>
<dbReference type="EMBL" id="CAJNNV010028221">
    <property type="protein sequence ID" value="CAE8623703.1"/>
    <property type="molecule type" value="Genomic_DNA"/>
</dbReference>
<evidence type="ECO:0000256" key="1">
    <source>
        <dbReference type="SAM" id="Coils"/>
    </source>
</evidence>
<feature type="region of interest" description="Disordered" evidence="2">
    <location>
        <begin position="737"/>
        <end position="779"/>
    </location>
</feature>
<gene>
    <name evidence="4" type="ORF">PGLA1383_LOCUS40941</name>
    <name evidence="5" type="ORF">PGLA2088_LOCUS13283</name>
</gene>
<organism evidence="4 6">
    <name type="scientific">Polarella glacialis</name>
    <name type="common">Dinoflagellate</name>
    <dbReference type="NCBI Taxonomy" id="89957"/>
    <lineage>
        <taxon>Eukaryota</taxon>
        <taxon>Sar</taxon>
        <taxon>Alveolata</taxon>
        <taxon>Dinophyceae</taxon>
        <taxon>Suessiales</taxon>
        <taxon>Suessiaceae</taxon>
        <taxon>Polarella</taxon>
    </lineage>
</organism>
<dbReference type="PANTHER" id="PTHR22605:SF1">
    <property type="entry name" value="RZ-TYPE DOMAIN-CONTAINING PROTEIN"/>
    <property type="match status" value="1"/>
</dbReference>
<dbReference type="SMART" id="SM00382">
    <property type="entry name" value="AAA"/>
    <property type="match status" value="2"/>
</dbReference>
<dbReference type="GO" id="GO:0005524">
    <property type="term" value="F:ATP binding"/>
    <property type="evidence" value="ECO:0007669"/>
    <property type="project" value="InterPro"/>
</dbReference>
<reference evidence="4" key="1">
    <citation type="submission" date="2021-02" db="EMBL/GenBank/DDBJ databases">
        <authorList>
            <person name="Dougan E. K."/>
            <person name="Rhodes N."/>
            <person name="Thang M."/>
            <person name="Chan C."/>
        </authorList>
    </citation>
    <scope>NUCLEOTIDE SEQUENCE</scope>
</reference>
<protein>
    <recommendedName>
        <fullName evidence="3">AAA+ ATPase domain-containing protein</fullName>
    </recommendedName>
</protein>
<feature type="domain" description="AAA+ ATPase" evidence="3">
    <location>
        <begin position="1275"/>
        <end position="1408"/>
    </location>
</feature>
<dbReference type="OrthoDB" id="442676at2759"/>
<evidence type="ECO:0000313" key="4">
    <source>
        <dbReference type="EMBL" id="CAE8623703.1"/>
    </source>
</evidence>
<dbReference type="InterPro" id="IPR003959">
    <property type="entry name" value="ATPase_AAA_core"/>
</dbReference>
<dbReference type="CDD" id="cd00009">
    <property type="entry name" value="AAA"/>
    <property type="match status" value="1"/>
</dbReference>
<proteinExistence type="predicted"/>
<evidence type="ECO:0000256" key="2">
    <source>
        <dbReference type="SAM" id="MobiDB-lite"/>
    </source>
</evidence>
<feature type="coiled-coil region" evidence="1">
    <location>
        <begin position="124"/>
        <end position="151"/>
    </location>
</feature>
<feature type="compositionally biased region" description="Polar residues" evidence="2">
    <location>
        <begin position="748"/>
        <end position="759"/>
    </location>
</feature>
<dbReference type="Pfam" id="PF00004">
    <property type="entry name" value="AAA"/>
    <property type="match status" value="1"/>
</dbReference>
<dbReference type="GO" id="GO:0016887">
    <property type="term" value="F:ATP hydrolysis activity"/>
    <property type="evidence" value="ECO:0007669"/>
    <property type="project" value="InterPro"/>
</dbReference>
<feature type="domain" description="AAA+ ATPase" evidence="3">
    <location>
        <begin position="907"/>
        <end position="1031"/>
    </location>
</feature>
<evidence type="ECO:0000313" key="6">
    <source>
        <dbReference type="Proteomes" id="UP000654075"/>
    </source>
</evidence>